<dbReference type="PANTHER" id="PTHR37507">
    <property type="entry name" value="SPORULATION PROTEIN YDCC"/>
    <property type="match status" value="1"/>
</dbReference>
<organism evidence="3 4">
    <name type="scientific">Geosporobacter ferrireducens</name>
    <dbReference type="NCBI Taxonomy" id="1424294"/>
    <lineage>
        <taxon>Bacteria</taxon>
        <taxon>Bacillati</taxon>
        <taxon>Bacillota</taxon>
        <taxon>Clostridia</taxon>
        <taxon>Peptostreptococcales</taxon>
        <taxon>Thermotaleaceae</taxon>
        <taxon>Geosporobacter</taxon>
    </lineage>
</organism>
<keyword evidence="4" id="KW-1185">Reference proteome</keyword>
<proteinExistence type="predicted"/>
<feature type="domain" description="DUF4367" evidence="2">
    <location>
        <begin position="211"/>
        <end position="320"/>
    </location>
</feature>
<feature type="transmembrane region" description="Helical" evidence="1">
    <location>
        <begin position="81"/>
        <end position="99"/>
    </location>
</feature>
<dbReference type="KEGG" id="gfe:Gferi_24640"/>
<name>A0A1D8GNL6_9FIRM</name>
<dbReference type="Pfam" id="PF14285">
    <property type="entry name" value="DUF4367"/>
    <property type="match status" value="1"/>
</dbReference>
<keyword evidence="1" id="KW-0812">Transmembrane</keyword>
<dbReference type="Proteomes" id="UP000095743">
    <property type="component" value="Chromosome"/>
</dbReference>
<keyword evidence="1" id="KW-1133">Transmembrane helix</keyword>
<evidence type="ECO:0000313" key="4">
    <source>
        <dbReference type="Proteomes" id="UP000095743"/>
    </source>
</evidence>
<dbReference type="EMBL" id="CP017269">
    <property type="protein sequence ID" value="AOT72457.1"/>
    <property type="molecule type" value="Genomic_DNA"/>
</dbReference>
<sequence>MRKETIENQFSQDIEAYLRGEESHSSEPQVYKELLTLGKALADRDFSQSTDKNTVYQKTLKNICENKERSSMKKRKFKKSTLAAAALALLFVGTVTLNLTQPSFAQDLVHKVIKTLTAGRISAVQVEPHQWEATVLPAGLQGKAFDKDGNPIEKITKEMAEAGEKLYTAEGKEIVGFNGEKIITADEGKENRLIVTEPDKLNNYTCFEVILPSYLPEGYSFDKAEFFKDEKGEVSNKYISLYFTNGKPDKYLYMQQRFADEETAYEIGTDGKIEQIKINGFDGILSDGRSIDWEANDVLYNLSGRGHITKAQLIKIAESIR</sequence>
<dbReference type="AlphaFoldDB" id="A0A1D8GNL6"/>
<dbReference type="InterPro" id="IPR025377">
    <property type="entry name" value="DUF4367"/>
</dbReference>
<gene>
    <name evidence="3" type="ORF">Gferi_24640</name>
</gene>
<accession>A0A1D8GNL6</accession>
<evidence type="ECO:0000256" key="1">
    <source>
        <dbReference type="SAM" id="Phobius"/>
    </source>
</evidence>
<reference evidence="3 4" key="1">
    <citation type="submission" date="2016-09" db="EMBL/GenBank/DDBJ databases">
        <title>Genomic analysis reveals versatility of anaerobic energy metabolism of Geosporobacter ferrireducens IRF9 of phylum Firmicutes.</title>
        <authorList>
            <person name="Kim S.-J."/>
        </authorList>
    </citation>
    <scope>NUCLEOTIDE SEQUENCE [LARGE SCALE GENOMIC DNA]</scope>
    <source>
        <strain evidence="3 4">IRF9</strain>
    </source>
</reference>
<keyword evidence="1" id="KW-0472">Membrane</keyword>
<protein>
    <recommendedName>
        <fullName evidence="2">DUF4367 domain-containing protein</fullName>
    </recommendedName>
</protein>
<evidence type="ECO:0000313" key="3">
    <source>
        <dbReference type="EMBL" id="AOT72457.1"/>
    </source>
</evidence>
<evidence type="ECO:0000259" key="2">
    <source>
        <dbReference type="Pfam" id="PF14285"/>
    </source>
</evidence>
<dbReference type="OrthoDB" id="2544256at2"/>
<dbReference type="InterPro" id="IPR052944">
    <property type="entry name" value="Sporulation_related"/>
</dbReference>
<dbReference type="RefSeq" id="WP_069980766.1">
    <property type="nucleotide sequence ID" value="NZ_CP017269.1"/>
</dbReference>
<dbReference type="STRING" id="1424294.Gferi_24640"/>
<dbReference type="PANTHER" id="PTHR37507:SF2">
    <property type="entry name" value="SPORULATION PROTEIN YDCC"/>
    <property type="match status" value="1"/>
</dbReference>